<dbReference type="Pfam" id="PF00067">
    <property type="entry name" value="p450"/>
    <property type="match status" value="1"/>
</dbReference>
<evidence type="ECO:0000256" key="8">
    <source>
        <dbReference type="ARBA" id="ARBA00022848"/>
    </source>
</evidence>
<keyword evidence="9" id="KW-0560">Oxidoreductase</keyword>
<comment type="cofactor">
    <cofactor evidence="1">
        <name>heme</name>
        <dbReference type="ChEBI" id="CHEBI:30413"/>
    </cofactor>
</comment>
<dbReference type="PANTHER" id="PTHR24300:SF405">
    <property type="entry name" value="CYTOCHROME P450 2G1"/>
    <property type="match status" value="1"/>
</dbReference>
<keyword evidence="5" id="KW-0349">Heme</keyword>
<dbReference type="InterPro" id="IPR036396">
    <property type="entry name" value="Cyt_P450_sf"/>
</dbReference>
<dbReference type="AlphaFoldDB" id="A0A2G9S7J8"/>
<dbReference type="GO" id="GO:0008392">
    <property type="term" value="F:arachidonate epoxygenase activity"/>
    <property type="evidence" value="ECO:0007669"/>
    <property type="project" value="TreeGrafter"/>
</dbReference>
<comment type="subcellular location">
    <subcellularLocation>
        <location evidence="3">Endoplasmic reticulum membrane</location>
        <topology evidence="3">Peripheral membrane protein</topology>
    </subcellularLocation>
    <subcellularLocation>
        <location evidence="2">Microsome membrane</location>
        <topology evidence="2">Peripheral membrane protein</topology>
    </subcellularLocation>
</comment>
<dbReference type="GO" id="GO:0005506">
    <property type="term" value="F:iron ion binding"/>
    <property type="evidence" value="ECO:0007669"/>
    <property type="project" value="InterPro"/>
</dbReference>
<dbReference type="FunFam" id="1.10.630.10:FF:000238">
    <property type="entry name" value="Cytochrome P450 2A6"/>
    <property type="match status" value="1"/>
</dbReference>
<dbReference type="GO" id="GO:0005789">
    <property type="term" value="C:endoplasmic reticulum membrane"/>
    <property type="evidence" value="ECO:0007669"/>
    <property type="project" value="UniProtKB-SubCell"/>
</dbReference>
<reference evidence="14" key="1">
    <citation type="journal article" date="2017" name="Nat. Commun.">
        <title>The North American bullfrog draft genome provides insight into hormonal regulation of long noncoding RNA.</title>
        <authorList>
            <person name="Hammond S.A."/>
            <person name="Warren R.L."/>
            <person name="Vandervalk B.P."/>
            <person name="Kucuk E."/>
            <person name="Khan H."/>
            <person name="Gibb E.A."/>
            <person name="Pandoh P."/>
            <person name="Kirk H."/>
            <person name="Zhao Y."/>
            <person name="Jones M."/>
            <person name="Mungall A.J."/>
            <person name="Coope R."/>
            <person name="Pleasance S."/>
            <person name="Moore R.A."/>
            <person name="Holt R.A."/>
            <person name="Round J.M."/>
            <person name="Ohora S."/>
            <person name="Walle B.V."/>
            <person name="Veldhoen N."/>
            <person name="Helbing C.C."/>
            <person name="Birol I."/>
        </authorList>
    </citation>
    <scope>NUCLEOTIDE SEQUENCE [LARGE SCALE GENOMIC DNA]</scope>
</reference>
<evidence type="ECO:0000256" key="7">
    <source>
        <dbReference type="ARBA" id="ARBA00022824"/>
    </source>
</evidence>
<evidence type="ECO:0000256" key="6">
    <source>
        <dbReference type="ARBA" id="ARBA00022723"/>
    </source>
</evidence>
<accession>A0A2G9S7J8</accession>
<keyword evidence="7" id="KW-0256">Endoplasmic reticulum</keyword>
<evidence type="ECO:0000313" key="14">
    <source>
        <dbReference type="Proteomes" id="UP000228934"/>
    </source>
</evidence>
<evidence type="ECO:0000256" key="9">
    <source>
        <dbReference type="ARBA" id="ARBA00023002"/>
    </source>
</evidence>
<dbReference type="GO" id="GO:0019373">
    <property type="term" value="P:epoxygenase P450 pathway"/>
    <property type="evidence" value="ECO:0007669"/>
    <property type="project" value="TreeGrafter"/>
</dbReference>
<evidence type="ECO:0000256" key="1">
    <source>
        <dbReference type="ARBA" id="ARBA00001971"/>
    </source>
</evidence>
<protein>
    <submittedName>
        <fullName evidence="13">Uncharacterized protein</fullName>
    </submittedName>
</protein>
<name>A0A2G9S7J8_AQUCT</name>
<evidence type="ECO:0000313" key="13">
    <source>
        <dbReference type="EMBL" id="PIO36112.1"/>
    </source>
</evidence>
<dbReference type="InterPro" id="IPR002401">
    <property type="entry name" value="Cyt_P450_E_grp-I"/>
</dbReference>
<evidence type="ECO:0000256" key="2">
    <source>
        <dbReference type="ARBA" id="ARBA00004174"/>
    </source>
</evidence>
<keyword evidence="12" id="KW-0472">Membrane</keyword>
<dbReference type="PANTHER" id="PTHR24300">
    <property type="entry name" value="CYTOCHROME P450 508A4-RELATED"/>
    <property type="match status" value="1"/>
</dbReference>
<dbReference type="InterPro" id="IPR001128">
    <property type="entry name" value="Cyt_P450"/>
</dbReference>
<sequence>MRRFTLSTLRNFGMGKRSLEERVQEEAKCLAEEFRKKEGAQFDPTFLLSLAVSNITCSIFFNERFDYEDKEFLSMLALIKEAFRIVTSPWAQIFELAPNFFMYLPGSHHTVFKIFDKVNEFMMKKITMHEETLDENCPRDYIDCFLIKMREEKDNLNTEFNLNNLLVNVMNLFFAGTETSGTTLTYSLLILLKYPDVR</sequence>
<evidence type="ECO:0000256" key="5">
    <source>
        <dbReference type="ARBA" id="ARBA00022617"/>
    </source>
</evidence>
<proteinExistence type="inferred from homology"/>
<dbReference type="Proteomes" id="UP000228934">
    <property type="component" value="Unassembled WGS sequence"/>
</dbReference>
<keyword evidence="6" id="KW-0479">Metal-binding</keyword>
<keyword evidence="10" id="KW-0408">Iron</keyword>
<evidence type="ECO:0000256" key="10">
    <source>
        <dbReference type="ARBA" id="ARBA00023004"/>
    </source>
</evidence>
<dbReference type="GO" id="GO:0020037">
    <property type="term" value="F:heme binding"/>
    <property type="evidence" value="ECO:0007669"/>
    <property type="project" value="InterPro"/>
</dbReference>
<keyword evidence="14" id="KW-1185">Reference proteome</keyword>
<dbReference type="InterPro" id="IPR050182">
    <property type="entry name" value="Cytochrome_P450_fam2"/>
</dbReference>
<keyword evidence="11" id="KW-0503">Monooxygenase</keyword>
<evidence type="ECO:0000256" key="12">
    <source>
        <dbReference type="ARBA" id="ARBA00023136"/>
    </source>
</evidence>
<gene>
    <name evidence="13" type="ORF">AB205_0174070</name>
</gene>
<keyword evidence="8" id="KW-0492">Microsome</keyword>
<evidence type="ECO:0000256" key="11">
    <source>
        <dbReference type="ARBA" id="ARBA00023033"/>
    </source>
</evidence>
<dbReference type="PRINTS" id="PR00463">
    <property type="entry name" value="EP450I"/>
</dbReference>
<organism evidence="13 14">
    <name type="scientific">Aquarana catesbeiana</name>
    <name type="common">American bullfrog</name>
    <name type="synonym">Rana catesbeiana</name>
    <dbReference type="NCBI Taxonomy" id="8400"/>
    <lineage>
        <taxon>Eukaryota</taxon>
        <taxon>Metazoa</taxon>
        <taxon>Chordata</taxon>
        <taxon>Craniata</taxon>
        <taxon>Vertebrata</taxon>
        <taxon>Euteleostomi</taxon>
        <taxon>Amphibia</taxon>
        <taxon>Batrachia</taxon>
        <taxon>Anura</taxon>
        <taxon>Neobatrachia</taxon>
        <taxon>Ranoidea</taxon>
        <taxon>Ranidae</taxon>
        <taxon>Aquarana</taxon>
    </lineage>
</organism>
<dbReference type="GO" id="GO:0016712">
    <property type="term" value="F:oxidoreductase activity, acting on paired donors, with incorporation or reduction of molecular oxygen, reduced flavin or flavoprotein as one donor, and incorporation of one atom of oxygen"/>
    <property type="evidence" value="ECO:0007669"/>
    <property type="project" value="TreeGrafter"/>
</dbReference>
<feature type="non-terminal residue" evidence="13">
    <location>
        <position position="198"/>
    </location>
</feature>
<dbReference type="OrthoDB" id="1103324at2759"/>
<evidence type="ECO:0000256" key="4">
    <source>
        <dbReference type="ARBA" id="ARBA00010617"/>
    </source>
</evidence>
<dbReference type="EMBL" id="KV925189">
    <property type="protein sequence ID" value="PIO36112.1"/>
    <property type="molecule type" value="Genomic_DNA"/>
</dbReference>
<dbReference type="GO" id="GO:0006805">
    <property type="term" value="P:xenobiotic metabolic process"/>
    <property type="evidence" value="ECO:0007669"/>
    <property type="project" value="TreeGrafter"/>
</dbReference>
<evidence type="ECO:0000256" key="3">
    <source>
        <dbReference type="ARBA" id="ARBA00004406"/>
    </source>
</evidence>
<comment type="similarity">
    <text evidence="4">Belongs to the cytochrome P450 family.</text>
</comment>
<dbReference type="SUPFAM" id="SSF48264">
    <property type="entry name" value="Cytochrome P450"/>
    <property type="match status" value="1"/>
</dbReference>
<dbReference type="Gene3D" id="1.10.630.10">
    <property type="entry name" value="Cytochrome P450"/>
    <property type="match status" value="1"/>
</dbReference>